<gene>
    <name evidence="2" type="ORF">SNEC2469_LOCUS521</name>
</gene>
<organism evidence="2 3">
    <name type="scientific">Symbiodinium necroappetens</name>
    <dbReference type="NCBI Taxonomy" id="1628268"/>
    <lineage>
        <taxon>Eukaryota</taxon>
        <taxon>Sar</taxon>
        <taxon>Alveolata</taxon>
        <taxon>Dinophyceae</taxon>
        <taxon>Suessiales</taxon>
        <taxon>Symbiodiniaceae</taxon>
        <taxon>Symbiodinium</taxon>
    </lineage>
</organism>
<feature type="compositionally biased region" description="Basic residues" evidence="1">
    <location>
        <begin position="171"/>
        <end position="182"/>
    </location>
</feature>
<evidence type="ECO:0000313" key="3">
    <source>
        <dbReference type="Proteomes" id="UP000601435"/>
    </source>
</evidence>
<feature type="region of interest" description="Disordered" evidence="1">
    <location>
        <begin position="171"/>
        <end position="214"/>
    </location>
</feature>
<evidence type="ECO:0000313" key="2">
    <source>
        <dbReference type="EMBL" id="CAE7172287.1"/>
    </source>
</evidence>
<evidence type="ECO:0000256" key="1">
    <source>
        <dbReference type="SAM" id="MobiDB-lite"/>
    </source>
</evidence>
<dbReference type="OrthoDB" id="447827at2759"/>
<protein>
    <submittedName>
        <fullName evidence="2">Uncharacterized protein</fullName>
    </submittedName>
</protein>
<accession>A0A812IQY2</accession>
<dbReference type="EMBL" id="CAJNJA010003020">
    <property type="protein sequence ID" value="CAE7172287.1"/>
    <property type="molecule type" value="Genomic_DNA"/>
</dbReference>
<comment type="caution">
    <text evidence="2">The sequence shown here is derived from an EMBL/GenBank/DDBJ whole genome shotgun (WGS) entry which is preliminary data.</text>
</comment>
<sequence length="282" mass="29951">VSHIDIKLDGQHNSKYYPLSMKGLDPKDIQGMKKLEVWHDLAVHHQEHYLQPQHQLDESQGQSNFSFFANAHFQKRPAAAKLGGQPYVLQKLIKDAELLEAAQAKASAPPPPPPKRKASGEPSESGSGSEDDSGSSDAAGGKETAGPAQEPRAAPSIGLGSLEVVAKARAKAKAKQVVRPRSRSPSVGKPASSSVVKAASSSLVKGPKGGGSKKEREMAQLLEQLQESDREMYNVAQEHIAHAKGTGVACLLTLNVKHFLTNSRQGVVLHNAGALDSSDSTV</sequence>
<dbReference type="Proteomes" id="UP000601435">
    <property type="component" value="Unassembled WGS sequence"/>
</dbReference>
<feature type="compositionally biased region" description="Low complexity" evidence="1">
    <location>
        <begin position="183"/>
        <end position="206"/>
    </location>
</feature>
<feature type="non-terminal residue" evidence="2">
    <location>
        <position position="1"/>
    </location>
</feature>
<reference evidence="2" key="1">
    <citation type="submission" date="2021-02" db="EMBL/GenBank/DDBJ databases">
        <authorList>
            <person name="Dougan E. K."/>
            <person name="Rhodes N."/>
            <person name="Thang M."/>
            <person name="Chan C."/>
        </authorList>
    </citation>
    <scope>NUCLEOTIDE SEQUENCE</scope>
</reference>
<dbReference type="AlphaFoldDB" id="A0A812IQY2"/>
<keyword evidence="3" id="KW-1185">Reference proteome</keyword>
<proteinExistence type="predicted"/>
<feature type="region of interest" description="Disordered" evidence="1">
    <location>
        <begin position="102"/>
        <end position="157"/>
    </location>
</feature>
<name>A0A812IQY2_9DINO</name>